<evidence type="ECO:0000256" key="1">
    <source>
        <dbReference type="ARBA" id="ARBA00008557"/>
    </source>
</evidence>
<dbReference type="GeneID" id="102976014"/>
<dbReference type="FunFam" id="3.30.70.330:FF:000091">
    <property type="entry name" value="Polyadenylate-binding protein"/>
    <property type="match status" value="1"/>
</dbReference>
<evidence type="ECO:0000256" key="2">
    <source>
        <dbReference type="ARBA" id="ARBA00022737"/>
    </source>
</evidence>
<evidence type="ECO:0000256" key="3">
    <source>
        <dbReference type="ARBA" id="ARBA00022884"/>
    </source>
</evidence>
<organism evidence="6 7">
    <name type="scientific">Physeter macrocephalus</name>
    <name type="common">Sperm whale</name>
    <name type="synonym">Physeter catodon</name>
    <dbReference type="NCBI Taxonomy" id="9755"/>
    <lineage>
        <taxon>Eukaryota</taxon>
        <taxon>Metazoa</taxon>
        <taxon>Chordata</taxon>
        <taxon>Craniata</taxon>
        <taxon>Vertebrata</taxon>
        <taxon>Euteleostomi</taxon>
        <taxon>Mammalia</taxon>
        <taxon>Eutheria</taxon>
        <taxon>Laurasiatheria</taxon>
        <taxon>Artiodactyla</taxon>
        <taxon>Whippomorpha</taxon>
        <taxon>Cetacea</taxon>
        <taxon>Odontoceti</taxon>
        <taxon>Physeteridae</taxon>
        <taxon>Physeter</taxon>
    </lineage>
</organism>
<dbReference type="OrthoDB" id="19742at2759"/>
<dbReference type="KEGG" id="pcad:102976014"/>
<keyword evidence="2" id="KW-0677">Repeat</keyword>
<dbReference type="CDD" id="cd12378">
    <property type="entry name" value="RRM1_I_PABPs"/>
    <property type="match status" value="1"/>
</dbReference>
<dbReference type="SMART" id="SM00360">
    <property type="entry name" value="RRM"/>
    <property type="match status" value="4"/>
</dbReference>
<keyword evidence="6" id="KW-1185">Reference proteome</keyword>
<dbReference type="Proteomes" id="UP000248484">
    <property type="component" value="Chromosome 7"/>
</dbReference>
<dbReference type="FunFam" id="3.30.70.330:FF:000234">
    <property type="entry name" value="Polyadenylate-binding protein 5"/>
    <property type="match status" value="1"/>
</dbReference>
<dbReference type="AlphaFoldDB" id="A0A2Y9TFX0"/>
<evidence type="ECO:0000313" key="7">
    <source>
        <dbReference type="RefSeq" id="XP_023987765.2"/>
    </source>
</evidence>
<dbReference type="Gene3D" id="3.30.70.330">
    <property type="match status" value="4"/>
</dbReference>
<dbReference type="InterPro" id="IPR035979">
    <property type="entry name" value="RBD_domain_sf"/>
</dbReference>
<protein>
    <submittedName>
        <fullName evidence="7">LOW QUALITY PROTEIN: polyadenylate-binding protein 4-like</fullName>
    </submittedName>
</protein>
<dbReference type="STRING" id="9755.ENSPCTP00005005981"/>
<dbReference type="PROSITE" id="PS50102">
    <property type="entry name" value="RRM"/>
    <property type="match status" value="4"/>
</dbReference>
<dbReference type="SUPFAM" id="SSF54928">
    <property type="entry name" value="RNA-binding domain, RBD"/>
    <property type="match status" value="3"/>
</dbReference>
<dbReference type="FunFam" id="3.30.70.330:FF:000049">
    <property type="entry name" value="Polyadenylate-binding protein"/>
    <property type="match status" value="1"/>
</dbReference>
<dbReference type="CDD" id="cd12381">
    <property type="entry name" value="RRM4_I_PABPs"/>
    <property type="match status" value="1"/>
</dbReference>
<dbReference type="InterPro" id="IPR012677">
    <property type="entry name" value="Nucleotide-bd_a/b_plait_sf"/>
</dbReference>
<dbReference type="GO" id="GO:0003723">
    <property type="term" value="F:RNA binding"/>
    <property type="evidence" value="ECO:0007669"/>
    <property type="project" value="UniProtKB-UniRule"/>
</dbReference>
<dbReference type="InParanoid" id="A0A2Y9TFX0"/>
<keyword evidence="3 4" id="KW-0694">RNA-binding</keyword>
<proteinExistence type="inferred from homology"/>
<dbReference type="PANTHER" id="PTHR24012">
    <property type="entry name" value="RNA BINDING PROTEIN"/>
    <property type="match status" value="1"/>
</dbReference>
<feature type="domain" description="RRM" evidence="5">
    <location>
        <begin position="10"/>
        <end position="88"/>
    </location>
</feature>
<dbReference type="CDD" id="cd12380">
    <property type="entry name" value="RRM3_I_PABPs"/>
    <property type="match status" value="1"/>
</dbReference>
<gene>
    <name evidence="7" type="primary">LOC102976014</name>
</gene>
<feature type="domain" description="RRM" evidence="5">
    <location>
        <begin position="197"/>
        <end position="282"/>
    </location>
</feature>
<dbReference type="RefSeq" id="XP_023987765.2">
    <property type="nucleotide sequence ID" value="XM_024131997.3"/>
</dbReference>
<feature type="domain" description="RRM" evidence="5">
    <location>
        <begin position="98"/>
        <end position="181"/>
    </location>
</feature>
<dbReference type="InterPro" id="IPR000504">
    <property type="entry name" value="RRM_dom"/>
</dbReference>
<reference evidence="7" key="1">
    <citation type="submission" date="2025-08" db="UniProtKB">
        <authorList>
            <consortium name="RefSeq"/>
        </authorList>
    </citation>
    <scope>IDENTIFICATION</scope>
    <source>
        <tissue evidence="7">Muscle</tissue>
    </source>
</reference>
<evidence type="ECO:0000313" key="6">
    <source>
        <dbReference type="Proteomes" id="UP000248484"/>
    </source>
</evidence>
<comment type="similarity">
    <text evidence="1">Belongs to the polyadenylate-binding protein type-1 family.</text>
</comment>
<feature type="domain" description="RRM" evidence="5">
    <location>
        <begin position="308"/>
        <end position="384"/>
    </location>
</feature>
<sequence>MHVAAKYRQASLYVGDLHADVTEDLLFKKFSAVGPVLSIRICRDLITRCSLGYAYVNFLQLADAQKALDTMNFDPIKGKSICLMWSQHDAYLRKYGIGNVFIKNLDRASLNLDKSIDNKTLYEHFSSFGKILSSKEMSDDHGSRGYAFVHFQNQITADRAIQEMIGALLKDCRLFVGRFKSRKDREAELQNKASEFTNVYIKLRKKKKKKNFGDDVDDERLREVFSKYGKILSVKVMTDSSGKSKGFGFGSFDSHEAAKKAAEEINRKDINGQLLFVGRAQKKAERQAELKQMFEQLKQERFRRCRGAKLYIKNLDETIDDEKLRREFPSFGSISRVKVMQEEGRSKGFGLICFSSPEKATKAMTEMNGRILGSKLLNIALAQRP</sequence>
<name>A0A2Y9TFX0_PHYMC</name>
<dbReference type="Pfam" id="PF00076">
    <property type="entry name" value="RRM_1"/>
    <property type="match status" value="4"/>
</dbReference>
<evidence type="ECO:0000256" key="4">
    <source>
        <dbReference type="PROSITE-ProRule" id="PRU00176"/>
    </source>
</evidence>
<accession>A0A2Y9TFX0</accession>
<dbReference type="InterPro" id="IPR034364">
    <property type="entry name" value="PABP_RRM1"/>
</dbReference>
<evidence type="ECO:0000259" key="5">
    <source>
        <dbReference type="PROSITE" id="PS50102"/>
    </source>
</evidence>